<keyword evidence="6" id="KW-1185">Reference proteome</keyword>
<accession>A0A1W6LKP3</accession>
<proteinExistence type="inferred from homology"/>
<dbReference type="EMBL" id="CP021023">
    <property type="protein sequence ID" value="ARN56351.1"/>
    <property type="molecule type" value="Genomic_DNA"/>
</dbReference>
<feature type="signal peptide" evidence="3">
    <location>
        <begin position="1"/>
        <end position="18"/>
    </location>
</feature>
<gene>
    <name evidence="5" type="ORF">STSP1_00731</name>
</gene>
<evidence type="ECO:0000256" key="2">
    <source>
        <dbReference type="ARBA" id="ARBA00022729"/>
    </source>
</evidence>
<reference evidence="6" key="1">
    <citation type="submission" date="2017-04" db="EMBL/GenBank/DDBJ databases">
        <title>Comparative genomics and description of representatives of a novel lineage of planctomycetes thriving in anoxic sediments.</title>
        <authorList>
            <person name="Spring S."/>
            <person name="Bunk B."/>
            <person name="Sproer C."/>
        </authorList>
    </citation>
    <scope>NUCLEOTIDE SEQUENCE [LARGE SCALE GENOMIC DNA]</scope>
    <source>
        <strain evidence="6">ST-PulAB-D4</strain>
    </source>
</reference>
<evidence type="ECO:0000256" key="3">
    <source>
        <dbReference type="SAM" id="SignalP"/>
    </source>
</evidence>
<dbReference type="InterPro" id="IPR051010">
    <property type="entry name" value="BCAA_transport"/>
</dbReference>
<feature type="chain" id="PRO_5012642227" evidence="3">
    <location>
        <begin position="19"/>
        <end position="423"/>
    </location>
</feature>
<keyword evidence="5" id="KW-0675">Receptor</keyword>
<dbReference type="Proteomes" id="UP000193334">
    <property type="component" value="Chromosome"/>
</dbReference>
<evidence type="ECO:0000313" key="6">
    <source>
        <dbReference type="Proteomes" id="UP000193334"/>
    </source>
</evidence>
<evidence type="ECO:0000313" key="5">
    <source>
        <dbReference type="EMBL" id="ARN56351.1"/>
    </source>
</evidence>
<dbReference type="Pfam" id="PF13458">
    <property type="entry name" value="Peripla_BP_6"/>
    <property type="match status" value="1"/>
</dbReference>
<dbReference type="STRING" id="1941349.STSP1_00731"/>
<dbReference type="SUPFAM" id="SSF53822">
    <property type="entry name" value="Periplasmic binding protein-like I"/>
    <property type="match status" value="1"/>
</dbReference>
<evidence type="ECO:0000259" key="4">
    <source>
        <dbReference type="Pfam" id="PF13458"/>
    </source>
</evidence>
<dbReference type="CDD" id="cd19979">
    <property type="entry name" value="PBP1_ABC_ligand_binding-like"/>
    <property type="match status" value="1"/>
</dbReference>
<feature type="domain" description="Leucine-binding protein" evidence="4">
    <location>
        <begin position="49"/>
        <end position="377"/>
    </location>
</feature>
<dbReference type="AlphaFoldDB" id="A0A1W6LKP3"/>
<evidence type="ECO:0000256" key="1">
    <source>
        <dbReference type="ARBA" id="ARBA00010062"/>
    </source>
</evidence>
<comment type="similarity">
    <text evidence="1">Belongs to the leucine-binding protein family.</text>
</comment>
<dbReference type="Gene3D" id="3.40.50.2300">
    <property type="match status" value="2"/>
</dbReference>
<dbReference type="PANTHER" id="PTHR30483:SF6">
    <property type="entry name" value="PERIPLASMIC BINDING PROTEIN OF ABC TRANSPORTER FOR NATURAL AMINO ACIDS"/>
    <property type="match status" value="1"/>
</dbReference>
<dbReference type="InterPro" id="IPR028082">
    <property type="entry name" value="Peripla_BP_I"/>
</dbReference>
<organism evidence="5 6">
    <name type="scientific">Sedimentisphaera salicampi</name>
    <dbReference type="NCBI Taxonomy" id="1941349"/>
    <lineage>
        <taxon>Bacteria</taxon>
        <taxon>Pseudomonadati</taxon>
        <taxon>Planctomycetota</taxon>
        <taxon>Phycisphaerae</taxon>
        <taxon>Sedimentisphaerales</taxon>
        <taxon>Sedimentisphaeraceae</taxon>
        <taxon>Sedimentisphaera</taxon>
    </lineage>
</organism>
<name>A0A1W6LKP3_9BACT</name>
<dbReference type="KEGG" id="pbp:STSP1_00731"/>
<keyword evidence="2 3" id="KW-0732">Signal</keyword>
<sequence length="423" mass="47049" precursor="true">MRSKAFYFFILFISAAFSARLPAAGEIQSKNSKSTPEPLHIYLDADMTLLAESGASIKRGIETALAEAGNKIDGRRVEIVVKDHQGNTVRSRRHMEEYLKDPRALAVFSGLHSPPLLANRDFINENGILVLDPWAAAAPITRYPSPENWIFRLSIDDSKAGGVIVDYAMNKKEYQNPALLLEQTGWGESNRKSLTKAIRDFGFGSPAVIKMFNWNLTENGAKIILRDICTSGADVVFLVANAPEGKTIARAMASLPEGKRLPICSHWGITGGDFPQEIDAQMREKIKLSFIQTNFSFISSPQTELSRRVFSLAKSLYPKKIKEPVDIKAPAGFIHAYDLTKILIRAAENAGLTGDIIIDRAAVRSALENLDRPVEGLIKVYNKPFSEFTENNPDAHEALNAEDYVMAHYRRDNAIVFESMYVK</sequence>
<dbReference type="PANTHER" id="PTHR30483">
    <property type="entry name" value="LEUCINE-SPECIFIC-BINDING PROTEIN"/>
    <property type="match status" value="1"/>
</dbReference>
<protein>
    <submittedName>
        <fullName evidence="5">Receptor family ligand binding region</fullName>
    </submittedName>
</protein>
<dbReference type="InterPro" id="IPR028081">
    <property type="entry name" value="Leu-bd"/>
</dbReference>